<dbReference type="Proteomes" id="UP000250266">
    <property type="component" value="Unassembled WGS sequence"/>
</dbReference>
<dbReference type="Pfam" id="PF00025">
    <property type="entry name" value="Arf"/>
    <property type="match status" value="1"/>
</dbReference>
<keyword evidence="4" id="KW-0479">Metal-binding</keyword>
<dbReference type="InterPro" id="IPR024156">
    <property type="entry name" value="Small_GTPase_ARF"/>
</dbReference>
<feature type="binding site" evidence="3">
    <location>
        <begin position="28"/>
        <end position="35"/>
    </location>
    <ligand>
        <name>GTP</name>
        <dbReference type="ChEBI" id="CHEBI:37565"/>
    </ligand>
</feature>
<feature type="binding site" evidence="3">
    <location>
        <position position="74"/>
    </location>
    <ligand>
        <name>GTP</name>
        <dbReference type="ChEBI" id="CHEBI:37565"/>
    </ligand>
</feature>
<evidence type="ECO:0000313" key="6">
    <source>
        <dbReference type="Proteomes" id="UP000250266"/>
    </source>
</evidence>
<accession>A0A8E2DZJ0</accession>
<evidence type="ECO:0000256" key="1">
    <source>
        <dbReference type="ARBA" id="ARBA00022741"/>
    </source>
</evidence>
<keyword evidence="4" id="KW-0460">Magnesium</keyword>
<dbReference type="SUPFAM" id="SSF52540">
    <property type="entry name" value="P-loop containing nucleoside triphosphate hydrolases"/>
    <property type="match status" value="1"/>
</dbReference>
<evidence type="ECO:0000256" key="3">
    <source>
        <dbReference type="PIRSR" id="PIRSR606689-1"/>
    </source>
</evidence>
<dbReference type="PROSITE" id="PS51417">
    <property type="entry name" value="ARF"/>
    <property type="match status" value="1"/>
</dbReference>
<dbReference type="InterPro" id="IPR027417">
    <property type="entry name" value="P-loop_NTPase"/>
</dbReference>
<name>A0A8E2DZJ0_9PEZI</name>
<dbReference type="GO" id="GO:0046872">
    <property type="term" value="F:metal ion binding"/>
    <property type="evidence" value="ECO:0007669"/>
    <property type="project" value="UniProtKB-KW"/>
</dbReference>
<dbReference type="OrthoDB" id="427186at2759"/>
<dbReference type="PANTHER" id="PTHR11711">
    <property type="entry name" value="ADP RIBOSYLATION FACTOR-RELATED"/>
    <property type="match status" value="1"/>
</dbReference>
<dbReference type="GO" id="GO:0005525">
    <property type="term" value="F:GTP binding"/>
    <property type="evidence" value="ECO:0007669"/>
    <property type="project" value="UniProtKB-KW"/>
</dbReference>
<keyword evidence="1 3" id="KW-0547">Nucleotide-binding</keyword>
<evidence type="ECO:0000313" key="5">
    <source>
        <dbReference type="EMBL" id="OCK74635.1"/>
    </source>
</evidence>
<keyword evidence="2 3" id="KW-0342">GTP-binding</keyword>
<dbReference type="SMART" id="SM00177">
    <property type="entry name" value="ARF"/>
    <property type="match status" value="1"/>
</dbReference>
<keyword evidence="6" id="KW-1185">Reference proteome</keyword>
<organism evidence="5 6">
    <name type="scientific">Lepidopterella palustris CBS 459.81</name>
    <dbReference type="NCBI Taxonomy" id="1314670"/>
    <lineage>
        <taxon>Eukaryota</taxon>
        <taxon>Fungi</taxon>
        <taxon>Dikarya</taxon>
        <taxon>Ascomycota</taxon>
        <taxon>Pezizomycotina</taxon>
        <taxon>Dothideomycetes</taxon>
        <taxon>Pleosporomycetidae</taxon>
        <taxon>Mytilinidiales</taxon>
        <taxon>Argynnaceae</taxon>
        <taxon>Lepidopterella</taxon>
    </lineage>
</organism>
<dbReference type="InterPro" id="IPR006689">
    <property type="entry name" value="Small_GTPase_ARF/SAR"/>
</dbReference>
<dbReference type="GO" id="GO:0003924">
    <property type="term" value="F:GTPase activity"/>
    <property type="evidence" value="ECO:0007669"/>
    <property type="project" value="InterPro"/>
</dbReference>
<dbReference type="AlphaFoldDB" id="A0A8E2DZJ0"/>
<reference evidence="5 6" key="1">
    <citation type="journal article" date="2016" name="Nat. Commun.">
        <title>Ectomycorrhizal ecology is imprinted in the genome of the dominant symbiotic fungus Cenococcum geophilum.</title>
        <authorList>
            <consortium name="DOE Joint Genome Institute"/>
            <person name="Peter M."/>
            <person name="Kohler A."/>
            <person name="Ohm R.A."/>
            <person name="Kuo A."/>
            <person name="Krutzmann J."/>
            <person name="Morin E."/>
            <person name="Arend M."/>
            <person name="Barry K.W."/>
            <person name="Binder M."/>
            <person name="Choi C."/>
            <person name="Clum A."/>
            <person name="Copeland A."/>
            <person name="Grisel N."/>
            <person name="Haridas S."/>
            <person name="Kipfer T."/>
            <person name="LaButti K."/>
            <person name="Lindquist E."/>
            <person name="Lipzen A."/>
            <person name="Maire R."/>
            <person name="Meier B."/>
            <person name="Mihaltcheva S."/>
            <person name="Molinier V."/>
            <person name="Murat C."/>
            <person name="Poggeler S."/>
            <person name="Quandt C.A."/>
            <person name="Sperisen C."/>
            <person name="Tritt A."/>
            <person name="Tisserant E."/>
            <person name="Crous P.W."/>
            <person name="Henrissat B."/>
            <person name="Nehls U."/>
            <person name="Egli S."/>
            <person name="Spatafora J.W."/>
            <person name="Grigoriev I.V."/>
            <person name="Martin F.M."/>
        </authorList>
    </citation>
    <scope>NUCLEOTIDE SEQUENCE [LARGE SCALE GENOMIC DNA]</scope>
    <source>
        <strain evidence="5 6">CBS 459.81</strain>
    </source>
</reference>
<proteinExistence type="predicted"/>
<feature type="binding site" evidence="4">
    <location>
        <position position="35"/>
    </location>
    <ligand>
        <name>Mg(2+)</name>
        <dbReference type="ChEBI" id="CHEBI:18420"/>
    </ligand>
</feature>
<feature type="binding site" evidence="4">
    <location>
        <position position="52"/>
    </location>
    <ligand>
        <name>Mg(2+)</name>
        <dbReference type="ChEBI" id="CHEBI:18420"/>
    </ligand>
</feature>
<protein>
    <submittedName>
        <fullName evidence="5">Uncharacterized protein</fullName>
    </submittedName>
</protein>
<evidence type="ECO:0000256" key="2">
    <source>
        <dbReference type="ARBA" id="ARBA00023134"/>
    </source>
</evidence>
<evidence type="ECO:0000256" key="4">
    <source>
        <dbReference type="PIRSR" id="PIRSR606689-2"/>
    </source>
</evidence>
<sequence length="753" mass="85942">MATHTFLGSKYLGNLFAGKPHFRVLILGDGGSGKTTFLYMLKLGYKVSTIPTMGFNVETIDRGKASVTFWDVGGCDKIRPLLRHYFENTQALLFFHDVSLAQSEMDQSFDWLVSHVNDFLRLEDKHVHVFAVLTKQDLLPDDKREEIVKRESNRVEAWLLGKSISGEINYKVFDTLGFNVLEDRFIWNIYDEMTAIMVGKTQATAPSTIEASNTQKRPTKAELIQRIKQDRKEDIGSAEAFWTAFTSAKLQTWNHRNHLRAGYIILLHCLRRFESVYEAADLFMEHLERLRESEPNRFRNTAHRTMTIFWLYQLRTAILSYKAAKELSTLPSSEDFPAVVLHAPELMDGQLWSDYYTKDILFTPAAKENWVLPNLQPVLSNPALRSLASQAPTNSTETQMDKVQDRLIVFALSVVKRYISTGTRRGLVVKEALWSLQSTTMRQRSQGKPIPSYSETQAYFWIQIVDAACATLRNASISQSSPSSSTLFDEKTQTFTMPSLERINVQTLTALFDVDASLWRKYYSPTLWNSMEARMQFQNPDITPLPNIIPVPSSTSLDNAVRSWLSTPISTLPGLEDLQFQAKLISKEAELIETPFSNTISSHAQLLFNIYARVLTTYTQKTNGRPNTSSLSAAITELNGPAVKGVTSKTFWVQQVLTAYLHGQRDQTNSAPIIPKVAAHESLDNDTTILLEEFQRFLLSNTHLAYADLPFRYYSPEVWHSWDAENGTAAPDRRPMPRFWEDVRDWDLKDDMW</sequence>
<dbReference type="EMBL" id="KV745441">
    <property type="protein sequence ID" value="OCK74635.1"/>
    <property type="molecule type" value="Genomic_DNA"/>
</dbReference>
<dbReference type="Gene3D" id="3.40.50.300">
    <property type="entry name" value="P-loop containing nucleotide triphosphate hydrolases"/>
    <property type="match status" value="1"/>
</dbReference>
<gene>
    <name evidence="5" type="ORF">K432DRAFT_447191</name>
</gene>